<accession>A0A643K0Y2</accession>
<evidence type="ECO:0000313" key="3">
    <source>
        <dbReference type="EMBL" id="KAB1189208.1"/>
    </source>
</evidence>
<feature type="domain" description="DUF8052" evidence="2">
    <location>
        <begin position="25"/>
        <end position="182"/>
    </location>
</feature>
<dbReference type="EMBL" id="VZUS01000001">
    <property type="protein sequence ID" value="KAB1189208.1"/>
    <property type="molecule type" value="Genomic_DNA"/>
</dbReference>
<dbReference type="Pfam" id="PF26226">
    <property type="entry name" value="DUF8052"/>
    <property type="match status" value="1"/>
</dbReference>
<dbReference type="InterPro" id="IPR058365">
    <property type="entry name" value="DUF8052"/>
</dbReference>
<evidence type="ECO:0000256" key="1">
    <source>
        <dbReference type="SAM" id="MobiDB-lite"/>
    </source>
</evidence>
<sequence>MDRPGSGEGRPDSDGPATDVPDWEDEYLDRVSDRLMYNYDLEKDHRVDGESFDLFGTMHIETQKQFLHRSINFANHYMDEYLLARRTSRATLAEVERLVDLADTLSEEWIDGSEEHQGTEFTFVLVAPDITDDVRSFVNRFSRRKLLKYGYHGHYEVHLVVVAPDDEDVVASEHADVARAFTLWQDSSLEPTPGLLTRVLRRLSR</sequence>
<proteinExistence type="predicted"/>
<protein>
    <recommendedName>
        <fullName evidence="2">DUF8052 domain-containing protein</fullName>
    </recommendedName>
</protein>
<name>A0A643K0Y2_9EURY</name>
<gene>
    <name evidence="3" type="ORF">Hfx1149_03710</name>
</gene>
<feature type="compositionally biased region" description="Basic and acidic residues" evidence="1">
    <location>
        <begin position="1"/>
        <end position="13"/>
    </location>
</feature>
<organism evidence="3">
    <name type="scientific">Haloferax sp. CBA1149</name>
    <dbReference type="NCBI Taxonomy" id="2650753"/>
    <lineage>
        <taxon>Archaea</taxon>
        <taxon>Methanobacteriati</taxon>
        <taxon>Methanobacteriota</taxon>
        <taxon>Stenosarchaea group</taxon>
        <taxon>Halobacteria</taxon>
        <taxon>Halobacteriales</taxon>
        <taxon>Haloferacaceae</taxon>
        <taxon>Haloferax</taxon>
    </lineage>
</organism>
<comment type="caution">
    <text evidence="3">The sequence shown here is derived from an EMBL/GenBank/DDBJ whole genome shotgun (WGS) entry which is preliminary data.</text>
</comment>
<feature type="region of interest" description="Disordered" evidence="1">
    <location>
        <begin position="1"/>
        <end position="23"/>
    </location>
</feature>
<evidence type="ECO:0000259" key="2">
    <source>
        <dbReference type="Pfam" id="PF26226"/>
    </source>
</evidence>
<dbReference type="AlphaFoldDB" id="A0A643K0Y2"/>
<reference evidence="3" key="1">
    <citation type="submission" date="2019-09" db="EMBL/GenBank/DDBJ databases">
        <title>Genomic analysis of Haloferax sp. CBA1149.</title>
        <authorList>
            <person name="Roh S.W."/>
        </authorList>
    </citation>
    <scope>NUCLEOTIDE SEQUENCE</scope>
    <source>
        <strain evidence="3">CBA1149</strain>
    </source>
</reference>